<name>A0ABU9PPG0_9BURK</name>
<evidence type="ECO:0000256" key="6">
    <source>
        <dbReference type="ARBA" id="ARBA00022692"/>
    </source>
</evidence>
<evidence type="ECO:0000256" key="5">
    <source>
        <dbReference type="ARBA" id="ARBA00022679"/>
    </source>
</evidence>
<gene>
    <name evidence="14" type="ORF">V8G57_00650</name>
</gene>
<evidence type="ECO:0000256" key="8">
    <source>
        <dbReference type="ARBA" id="ARBA00022989"/>
    </source>
</evidence>
<keyword evidence="8 11" id="KW-1133">Transmembrane helix</keyword>
<evidence type="ECO:0000256" key="2">
    <source>
        <dbReference type="ARBA" id="ARBA00004370"/>
    </source>
</evidence>
<evidence type="ECO:0000256" key="1">
    <source>
        <dbReference type="ARBA" id="ARBA00000085"/>
    </source>
</evidence>
<feature type="domain" description="Histidine kinase" evidence="12">
    <location>
        <begin position="130"/>
        <end position="342"/>
    </location>
</feature>
<dbReference type="PRINTS" id="PR00344">
    <property type="entry name" value="BCTRLSENSOR"/>
</dbReference>
<dbReference type="Pfam" id="PF02518">
    <property type="entry name" value="HATPase_c"/>
    <property type="match status" value="1"/>
</dbReference>
<keyword evidence="15" id="KW-1185">Reference proteome</keyword>
<evidence type="ECO:0000256" key="9">
    <source>
        <dbReference type="ARBA" id="ARBA00023012"/>
    </source>
</evidence>
<protein>
    <recommendedName>
        <fullName evidence="3">histidine kinase</fullName>
        <ecNumber evidence="3">2.7.13.3</ecNumber>
    </recommendedName>
</protein>
<dbReference type="GO" id="GO:0016301">
    <property type="term" value="F:kinase activity"/>
    <property type="evidence" value="ECO:0007669"/>
    <property type="project" value="UniProtKB-KW"/>
</dbReference>
<dbReference type="EMBL" id="JBANDC010000001">
    <property type="protein sequence ID" value="MEM4985886.1"/>
    <property type="molecule type" value="Genomic_DNA"/>
</dbReference>
<feature type="transmembrane region" description="Helical" evidence="11">
    <location>
        <begin position="46"/>
        <end position="69"/>
    </location>
</feature>
<feature type="domain" description="HAMP" evidence="13">
    <location>
        <begin position="70"/>
        <end position="122"/>
    </location>
</feature>
<comment type="subcellular location">
    <subcellularLocation>
        <location evidence="2">Membrane</location>
    </subcellularLocation>
</comment>
<dbReference type="PROSITE" id="PS50885">
    <property type="entry name" value="HAMP"/>
    <property type="match status" value="1"/>
</dbReference>
<evidence type="ECO:0000256" key="10">
    <source>
        <dbReference type="ARBA" id="ARBA00023136"/>
    </source>
</evidence>
<evidence type="ECO:0000313" key="14">
    <source>
        <dbReference type="EMBL" id="MEM4985886.1"/>
    </source>
</evidence>
<dbReference type="PROSITE" id="PS50109">
    <property type="entry name" value="HIS_KIN"/>
    <property type="match status" value="1"/>
</dbReference>
<keyword evidence="10 11" id="KW-0472">Membrane</keyword>
<evidence type="ECO:0000256" key="11">
    <source>
        <dbReference type="SAM" id="Phobius"/>
    </source>
</evidence>
<evidence type="ECO:0000313" key="15">
    <source>
        <dbReference type="Proteomes" id="UP001495910"/>
    </source>
</evidence>
<dbReference type="InterPro" id="IPR003594">
    <property type="entry name" value="HATPase_dom"/>
</dbReference>
<dbReference type="SMART" id="SM00387">
    <property type="entry name" value="HATPase_c"/>
    <property type="match status" value="1"/>
</dbReference>
<dbReference type="InterPro" id="IPR005467">
    <property type="entry name" value="His_kinase_dom"/>
</dbReference>
<dbReference type="SUPFAM" id="SSF55874">
    <property type="entry name" value="ATPase domain of HSP90 chaperone/DNA topoisomerase II/histidine kinase"/>
    <property type="match status" value="1"/>
</dbReference>
<dbReference type="EC" id="2.7.13.3" evidence="3"/>
<comment type="catalytic activity">
    <reaction evidence="1">
        <text>ATP + protein L-histidine = ADP + protein N-phospho-L-histidine.</text>
        <dbReference type="EC" id="2.7.13.3"/>
    </reaction>
</comment>
<evidence type="ECO:0000259" key="13">
    <source>
        <dbReference type="PROSITE" id="PS50885"/>
    </source>
</evidence>
<dbReference type="InterPro" id="IPR003661">
    <property type="entry name" value="HisK_dim/P_dom"/>
</dbReference>
<dbReference type="InterPro" id="IPR036890">
    <property type="entry name" value="HATPase_C_sf"/>
</dbReference>
<keyword evidence="4" id="KW-0597">Phosphoprotein</keyword>
<dbReference type="Pfam" id="PF00512">
    <property type="entry name" value="HisKA"/>
    <property type="match status" value="1"/>
</dbReference>
<evidence type="ECO:0000259" key="12">
    <source>
        <dbReference type="PROSITE" id="PS50109"/>
    </source>
</evidence>
<evidence type="ECO:0000256" key="4">
    <source>
        <dbReference type="ARBA" id="ARBA00022553"/>
    </source>
</evidence>
<keyword evidence="6 11" id="KW-0812">Transmembrane</keyword>
<dbReference type="PANTHER" id="PTHR45436">
    <property type="entry name" value="SENSOR HISTIDINE KINASE YKOH"/>
    <property type="match status" value="1"/>
</dbReference>
<dbReference type="Gene3D" id="1.10.287.130">
    <property type="match status" value="1"/>
</dbReference>
<dbReference type="InterPro" id="IPR003660">
    <property type="entry name" value="HAMP_dom"/>
</dbReference>
<proteinExistence type="predicted"/>
<feature type="transmembrane region" description="Helical" evidence="11">
    <location>
        <begin position="12"/>
        <end position="34"/>
    </location>
</feature>
<dbReference type="SMART" id="SM00388">
    <property type="entry name" value="HisKA"/>
    <property type="match status" value="1"/>
</dbReference>
<dbReference type="CDD" id="cd00075">
    <property type="entry name" value="HATPase"/>
    <property type="match status" value="1"/>
</dbReference>
<evidence type="ECO:0000256" key="3">
    <source>
        <dbReference type="ARBA" id="ARBA00012438"/>
    </source>
</evidence>
<comment type="caution">
    <text evidence="14">The sequence shown here is derived from an EMBL/GenBank/DDBJ whole genome shotgun (WGS) entry which is preliminary data.</text>
</comment>
<dbReference type="SUPFAM" id="SSF47384">
    <property type="entry name" value="Homodimeric domain of signal transducing histidine kinase"/>
    <property type="match status" value="1"/>
</dbReference>
<keyword evidence="9" id="KW-0902">Two-component regulatory system</keyword>
<organism evidence="14 15">
    <name type="scientific">Collimonas rhizosphaerae</name>
    <dbReference type="NCBI Taxonomy" id="3126357"/>
    <lineage>
        <taxon>Bacteria</taxon>
        <taxon>Pseudomonadati</taxon>
        <taxon>Pseudomonadota</taxon>
        <taxon>Betaproteobacteria</taxon>
        <taxon>Burkholderiales</taxon>
        <taxon>Oxalobacteraceae</taxon>
        <taxon>Collimonas</taxon>
    </lineage>
</organism>
<accession>A0ABU9PPG0</accession>
<keyword evidence="7 14" id="KW-0418">Kinase</keyword>
<dbReference type="CDD" id="cd00082">
    <property type="entry name" value="HisKA"/>
    <property type="match status" value="1"/>
</dbReference>
<dbReference type="InterPro" id="IPR004358">
    <property type="entry name" value="Sig_transdc_His_kin-like_C"/>
</dbReference>
<dbReference type="Gene3D" id="3.30.565.10">
    <property type="entry name" value="Histidine kinase-like ATPase, C-terminal domain"/>
    <property type="match status" value="1"/>
</dbReference>
<keyword evidence="5" id="KW-0808">Transferase</keyword>
<dbReference type="Proteomes" id="UP001495910">
    <property type="component" value="Unassembled WGS sequence"/>
</dbReference>
<sequence length="351" mass="38737">MSKPSIRIGLLKWLLVPLLAVNLAGVGLAYWLAWIPARTAFDQTRILMGLVWLEAGLALVLAAVIWLALGRGLLPLKKMTADLEARSNDDLSALDERHVPLELSPVVQAINRLLDKVQQDAKAQQNFLANVAHQLRTPLAGFRTQLEWLLQKHAGEPESAHSIALMTSSTERMIRQTNQLLTLARAEPAKFEKERLRVVELNRLVEESIQHFVEQADRKNIDLGFNLQPTRVMGDHFLLRDLIDNLVDNAIRYSPSNGKVTVSTLHGKDGGIFSVEDSGPGITPSEQELIFNRFRRLDDSVAGNGLGLAIVRDIAKDHGARISVESGVSAGTIFSVHFPFPILGMPSKLPA</sequence>
<reference evidence="14 15" key="1">
    <citation type="submission" date="2024-02" db="EMBL/GenBank/DDBJ databases">
        <title>Draft genome sequence of Collimonas sp. strain H4R21, an effective mineral-weathering bacterial strain isolated from the beech rhizosphere.</title>
        <authorList>
            <person name="Morin E."/>
            <person name="Uroz S."/>
            <person name="Leveau J.H.J."/>
            <person name="Kumar R."/>
            <person name="Rey M.W."/>
            <person name="Pham J."/>
        </authorList>
    </citation>
    <scope>NUCLEOTIDE SEQUENCE [LARGE SCALE GENOMIC DNA]</scope>
    <source>
        <strain evidence="14 15">H4R21</strain>
    </source>
</reference>
<dbReference type="PANTHER" id="PTHR45436:SF5">
    <property type="entry name" value="SENSOR HISTIDINE KINASE TRCS"/>
    <property type="match status" value="1"/>
</dbReference>
<evidence type="ECO:0000256" key="7">
    <source>
        <dbReference type="ARBA" id="ARBA00022777"/>
    </source>
</evidence>
<dbReference type="InterPro" id="IPR036097">
    <property type="entry name" value="HisK_dim/P_sf"/>
</dbReference>
<dbReference type="InterPro" id="IPR050428">
    <property type="entry name" value="TCS_sensor_his_kinase"/>
</dbReference>
<dbReference type="RefSeq" id="WP_342827769.1">
    <property type="nucleotide sequence ID" value="NZ_JBANDC010000001.1"/>
</dbReference>